<dbReference type="GO" id="GO:0009338">
    <property type="term" value="C:exodeoxyribonuclease V complex"/>
    <property type="evidence" value="ECO:0007669"/>
    <property type="project" value="TreeGrafter"/>
</dbReference>
<evidence type="ECO:0000256" key="11">
    <source>
        <dbReference type="ARBA" id="ARBA00023204"/>
    </source>
</evidence>
<dbReference type="SUPFAM" id="SSF52980">
    <property type="entry name" value="Restriction endonuclease-like"/>
    <property type="match status" value="1"/>
</dbReference>
<evidence type="ECO:0000313" key="19">
    <source>
        <dbReference type="EMBL" id="AJA44533.1"/>
    </source>
</evidence>
<keyword evidence="10 15" id="KW-0238">DNA-binding</keyword>
<evidence type="ECO:0000256" key="1">
    <source>
        <dbReference type="ARBA" id="ARBA00022722"/>
    </source>
</evidence>
<evidence type="ECO:0000256" key="9">
    <source>
        <dbReference type="ARBA" id="ARBA00022842"/>
    </source>
</evidence>
<evidence type="ECO:0000256" key="10">
    <source>
        <dbReference type="ARBA" id="ARBA00023125"/>
    </source>
</evidence>
<dbReference type="Gene3D" id="3.40.50.300">
    <property type="entry name" value="P-loop containing nucleotide triphosphate hydrolases"/>
    <property type="match status" value="2"/>
</dbReference>
<feature type="region of interest" description="DNA-binding and helicase activity, interacts with RecC" evidence="15">
    <location>
        <begin position="1"/>
        <end position="844"/>
    </location>
</feature>
<comment type="miscellaneous">
    <text evidence="15">In the RecBCD complex, RecB has a slow 3'-5' helicase, an exonuclease activity and loads RecA onto ssDNA, RecD has a fast 5'-3' helicase activity, while RecC stimulates the ATPase and processivity of the RecB helicase and contributes to recognition of the Chi site.</text>
</comment>
<dbReference type="GO" id="GO:0005829">
    <property type="term" value="C:cytosol"/>
    <property type="evidence" value="ECO:0007669"/>
    <property type="project" value="TreeGrafter"/>
</dbReference>
<dbReference type="Pfam" id="PF00580">
    <property type="entry name" value="UvrD-helicase"/>
    <property type="match status" value="1"/>
</dbReference>
<evidence type="ECO:0000256" key="5">
    <source>
        <dbReference type="ARBA" id="ARBA00022801"/>
    </source>
</evidence>
<dbReference type="Gene3D" id="1.10.3170.10">
    <property type="entry name" value="Recbcd, chain B, domain 2"/>
    <property type="match status" value="1"/>
</dbReference>
<feature type="domain" description="UvrD-like helicase C-terminal" evidence="18">
    <location>
        <begin position="480"/>
        <end position="750"/>
    </location>
</feature>
<keyword evidence="6 15" id="KW-0347">Helicase</keyword>
<dbReference type="PROSITE" id="PS51217">
    <property type="entry name" value="UVRD_HELICASE_CTER"/>
    <property type="match status" value="1"/>
</dbReference>
<dbReference type="PANTHER" id="PTHR11070">
    <property type="entry name" value="UVRD / RECB / PCRA DNA HELICASE FAMILY MEMBER"/>
    <property type="match status" value="1"/>
</dbReference>
<evidence type="ECO:0000256" key="6">
    <source>
        <dbReference type="ARBA" id="ARBA00022806"/>
    </source>
</evidence>
<comment type="subunit">
    <text evidence="15">Heterotrimer of RecB, RecC and RecD. All subunits contribute to DNA-binding. Interacts with RecA.</text>
</comment>
<feature type="domain" description="UvrD-like helicase ATP-binding" evidence="17">
    <location>
        <begin position="7"/>
        <end position="457"/>
    </location>
</feature>
<dbReference type="CDD" id="cd22352">
    <property type="entry name" value="RecB_C-like"/>
    <property type="match status" value="1"/>
</dbReference>
<evidence type="ECO:0000259" key="18">
    <source>
        <dbReference type="PROSITE" id="PS51217"/>
    </source>
</evidence>
<keyword evidence="2 15" id="KW-0479">Metal-binding</keyword>
<proteinExistence type="inferred from homology"/>
<dbReference type="GO" id="GO:0008854">
    <property type="term" value="F:exodeoxyribonuclease V activity"/>
    <property type="evidence" value="ECO:0007669"/>
    <property type="project" value="UniProtKB-EC"/>
</dbReference>
<dbReference type="Pfam" id="PF12705">
    <property type="entry name" value="PDDEXK_1"/>
    <property type="match status" value="1"/>
</dbReference>
<comment type="domain">
    <text evidence="15">The N-terminal DNA-binding domain is a ssDNA-dependent ATPase and has ATP-dependent 3'-5' helicase function. This domain interacts with RecC.</text>
</comment>
<feature type="binding site" evidence="15">
    <location>
        <position position="978"/>
    </location>
    <ligand>
        <name>Mg(2+)</name>
        <dbReference type="ChEBI" id="CHEBI:18420"/>
    </ligand>
</feature>
<dbReference type="EMBL" id="CP009056">
    <property type="protein sequence ID" value="AJA44533.1"/>
    <property type="molecule type" value="Genomic_DNA"/>
</dbReference>
<evidence type="ECO:0000256" key="16">
    <source>
        <dbReference type="PROSITE-ProRule" id="PRU00560"/>
    </source>
</evidence>
<dbReference type="InterPro" id="IPR011604">
    <property type="entry name" value="PDDEXK-like_dom_sf"/>
</dbReference>
<evidence type="ECO:0000256" key="13">
    <source>
        <dbReference type="ARBA" id="ARBA00034617"/>
    </source>
</evidence>
<dbReference type="Proteomes" id="UP000030901">
    <property type="component" value="Chromosome"/>
</dbReference>
<feature type="binding site" evidence="15">
    <location>
        <position position="1088"/>
    </location>
    <ligand>
        <name>Mg(2+)</name>
        <dbReference type="ChEBI" id="CHEBI:18420"/>
    </ligand>
</feature>
<dbReference type="HOGENOM" id="CLU_001114_6_0_6"/>
<dbReference type="RefSeq" id="WP_052236736.1">
    <property type="nucleotide sequence ID" value="NZ_CP009056.1"/>
</dbReference>
<dbReference type="KEGG" id="fpp:FPB0191_00704"/>
<dbReference type="Pfam" id="PF13361">
    <property type="entry name" value="UvrD_C"/>
    <property type="match status" value="2"/>
</dbReference>
<dbReference type="PROSITE" id="PS51198">
    <property type="entry name" value="UVRD_HELICASE_ATP_BIND"/>
    <property type="match status" value="1"/>
</dbReference>
<keyword evidence="5 15" id="KW-0378">Hydrolase</keyword>
<comment type="cofactor">
    <cofactor evidence="15">
        <name>Mg(2+)</name>
        <dbReference type="ChEBI" id="CHEBI:18420"/>
    </cofactor>
    <text evidence="15">Binds 1 Mg(2+) ion per subunit.</text>
</comment>
<dbReference type="InterPro" id="IPR027417">
    <property type="entry name" value="P-loop_NTPase"/>
</dbReference>
<comment type="catalytic activity">
    <reaction evidence="13 15">
        <text>Couples ATP hydrolysis with the unwinding of duplex DNA by translocating in the 3'-5' direction.</text>
        <dbReference type="EC" id="5.6.2.4"/>
    </reaction>
</comment>
<evidence type="ECO:0000256" key="14">
    <source>
        <dbReference type="ARBA" id="ARBA00048988"/>
    </source>
</evidence>
<keyword evidence="4 15" id="KW-0227">DNA damage</keyword>
<keyword evidence="3 15" id="KW-0547">Nucleotide-binding</keyword>
<dbReference type="Gene3D" id="1.10.486.10">
    <property type="entry name" value="PCRA, domain 4"/>
    <property type="match status" value="1"/>
</dbReference>
<feature type="binding site" evidence="15">
    <location>
        <position position="1101"/>
    </location>
    <ligand>
        <name>Mg(2+)</name>
        <dbReference type="ChEBI" id="CHEBI:18420"/>
    </ligand>
</feature>
<evidence type="ECO:0000256" key="12">
    <source>
        <dbReference type="ARBA" id="ARBA00023235"/>
    </source>
</evidence>
<dbReference type="GO" id="GO:0005524">
    <property type="term" value="F:ATP binding"/>
    <property type="evidence" value="ECO:0007669"/>
    <property type="project" value="UniProtKB-UniRule"/>
</dbReference>
<keyword evidence="1 15" id="KW-0540">Nuclease</keyword>
<comment type="catalytic activity">
    <reaction evidence="15">
        <text>Exonucleolytic cleavage (in the presence of ATP) in either 5'- to 3'- or 3'- to 5'-direction to yield 5'-phosphooligonucleotides.</text>
        <dbReference type="EC" id="3.1.11.5"/>
    </reaction>
</comment>
<dbReference type="EC" id="5.6.2.4" evidence="15"/>
<evidence type="ECO:0000313" key="20">
    <source>
        <dbReference type="Proteomes" id="UP000030901"/>
    </source>
</evidence>
<dbReference type="InterPro" id="IPR014017">
    <property type="entry name" value="DNA_helicase_UvrD-like_C"/>
</dbReference>
<evidence type="ECO:0000256" key="3">
    <source>
        <dbReference type="ARBA" id="ARBA00022741"/>
    </source>
</evidence>
<dbReference type="InterPro" id="IPR014016">
    <property type="entry name" value="UvrD-like_ATP-bd"/>
</dbReference>
<evidence type="ECO:0000256" key="4">
    <source>
        <dbReference type="ARBA" id="ARBA00022763"/>
    </source>
</evidence>
<keyword evidence="7 15" id="KW-0269">Exonuclease</keyword>
<dbReference type="HAMAP" id="MF_01485">
    <property type="entry name" value="RecB"/>
    <property type="match status" value="1"/>
</dbReference>
<comment type="function">
    <text evidence="15">A helicase/nuclease that prepares dsDNA breaks (DSB) for recombinational DNA repair. Binds to DSBs and unwinds DNA via a highly rapid and processive ATP-dependent bidirectional helicase activity. Unwinds dsDNA until it encounters a Chi (crossover hotspot instigator) sequence from the 3' direction. Cuts ssDNA a few nucleotides 3' to the Chi site. The properties and activities of the enzyme are changed at Chi. The Chi-altered holoenzyme produces a long 3'-ssDNA overhang and facilitates RecA-binding to the ssDNA for homologous DNA recombination and repair. Holoenzyme degrades any linearized DNA that is unable to undergo homologous recombination. In the holoenzyme this subunit contributes ATPase, 3'-5' helicase, exonuclease activity and loads RecA onto ssDNA.</text>
</comment>
<dbReference type="Gene3D" id="3.90.320.10">
    <property type="match status" value="1"/>
</dbReference>
<dbReference type="InterPro" id="IPR011335">
    <property type="entry name" value="Restrct_endonuc-II-like"/>
</dbReference>
<evidence type="ECO:0000259" key="17">
    <source>
        <dbReference type="PROSITE" id="PS51198"/>
    </source>
</evidence>
<comment type="domain">
    <text evidence="15">The C-terminal domain has nuclease activity and interacts with RecD. It interacts with RecA, facilitating its loading onto ssDNA.</text>
</comment>
<keyword evidence="11 15" id="KW-0234">DNA repair</keyword>
<keyword evidence="12 15" id="KW-0413">Isomerase</keyword>
<organism evidence="19 20">
    <name type="scientific">Frischella perrara</name>
    <dbReference type="NCBI Taxonomy" id="1267021"/>
    <lineage>
        <taxon>Bacteria</taxon>
        <taxon>Pseudomonadati</taxon>
        <taxon>Pseudomonadota</taxon>
        <taxon>Gammaproteobacteria</taxon>
        <taxon>Orbales</taxon>
        <taxon>Orbaceae</taxon>
        <taxon>Frischella</taxon>
    </lineage>
</organism>
<comment type="catalytic activity">
    <reaction evidence="14 15">
        <text>ATP + H2O = ADP + phosphate + H(+)</text>
        <dbReference type="Rhea" id="RHEA:13065"/>
        <dbReference type="ChEBI" id="CHEBI:15377"/>
        <dbReference type="ChEBI" id="CHEBI:15378"/>
        <dbReference type="ChEBI" id="CHEBI:30616"/>
        <dbReference type="ChEBI" id="CHEBI:43474"/>
        <dbReference type="ChEBI" id="CHEBI:456216"/>
        <dbReference type="EC" id="5.6.2.4"/>
    </reaction>
</comment>
<evidence type="ECO:0000256" key="15">
    <source>
        <dbReference type="HAMAP-Rule" id="MF_01485"/>
    </source>
</evidence>
<feature type="active site" description="For nuclease activity" evidence="15">
    <location>
        <position position="1101"/>
    </location>
</feature>
<keyword evidence="8 15" id="KW-0067">ATP-binding</keyword>
<dbReference type="PANTHER" id="PTHR11070:SF23">
    <property type="entry name" value="RECBCD ENZYME SUBUNIT RECB"/>
    <property type="match status" value="1"/>
</dbReference>
<dbReference type="GO" id="GO:0003677">
    <property type="term" value="F:DNA binding"/>
    <property type="evidence" value="ECO:0007669"/>
    <property type="project" value="UniProtKB-UniRule"/>
</dbReference>
<dbReference type="SUPFAM" id="SSF52540">
    <property type="entry name" value="P-loop containing nucleoside triphosphate hydrolases"/>
    <property type="match status" value="1"/>
</dbReference>
<evidence type="ECO:0000256" key="2">
    <source>
        <dbReference type="ARBA" id="ARBA00022723"/>
    </source>
</evidence>
<dbReference type="STRING" id="1267021.FPB0191_00704"/>
<dbReference type="InterPro" id="IPR038726">
    <property type="entry name" value="PDDEXK_AddAB-type"/>
</dbReference>
<dbReference type="GO" id="GO:0016887">
    <property type="term" value="F:ATP hydrolysis activity"/>
    <property type="evidence" value="ECO:0007669"/>
    <property type="project" value="RHEA"/>
</dbReference>
<accession>A0A0A7RZ75</accession>
<dbReference type="InterPro" id="IPR004586">
    <property type="entry name" value="RecB"/>
</dbReference>
<dbReference type="GO" id="GO:0000724">
    <property type="term" value="P:double-strand break repair via homologous recombination"/>
    <property type="evidence" value="ECO:0007669"/>
    <property type="project" value="UniProtKB-UniRule"/>
</dbReference>
<dbReference type="InterPro" id="IPR000212">
    <property type="entry name" value="DNA_helicase_UvrD/REP"/>
</dbReference>
<gene>
    <name evidence="15" type="primary">recB</name>
    <name evidence="19" type="ORF">FPB0191_00704</name>
</gene>
<reference evidence="19 20" key="1">
    <citation type="journal article" date="2014" name="Appl. Environ. Microbiol.">
        <title>Gut symbionts from distinct hosts exhibit genotoxic activity via divergent colibactin biosynthetic pathways.</title>
        <authorList>
            <person name="Engel P."/>
            <person name="Vizcaino M.I."/>
            <person name="Crawford J.M."/>
        </authorList>
    </citation>
    <scope>NUCLEOTIDE SEQUENCE [LARGE SCALE GENOMIC DNA]</scope>
    <source>
        <strain evidence="19 20">PEB0191</strain>
    </source>
</reference>
<protein>
    <recommendedName>
        <fullName evidence="15">RecBCD enzyme subunit RecB</fullName>
        <ecNumber evidence="15">3.1.11.5</ecNumber>
        <ecNumber evidence="15">5.6.2.4</ecNumber>
    </recommendedName>
    <alternativeName>
        <fullName evidence="15">DNA 3'-5' helicase subunit RecB</fullName>
    </alternativeName>
    <alternativeName>
        <fullName evidence="15">Exonuclease V subunit RecB</fullName>
        <shortName evidence="15">ExoV subunit RecB</shortName>
    </alternativeName>
    <alternativeName>
        <fullName evidence="15">Helicase/nuclease RecBCD subunit RecB</fullName>
    </alternativeName>
</protein>
<name>A0A0A7RZ75_FRIPE</name>
<comment type="similarity">
    <text evidence="15">Belongs to the helicase family. UvrD subfamily.</text>
</comment>
<feature type="binding site" evidence="16">
    <location>
        <begin position="28"/>
        <end position="35"/>
    </location>
    <ligand>
        <name>ATP</name>
        <dbReference type="ChEBI" id="CHEBI:30616"/>
    </ligand>
</feature>
<dbReference type="GO" id="GO:0000287">
    <property type="term" value="F:magnesium ion binding"/>
    <property type="evidence" value="ECO:0007669"/>
    <property type="project" value="UniProtKB-UniRule"/>
</dbReference>
<dbReference type="OrthoDB" id="9810135at2"/>
<dbReference type="NCBIfam" id="TIGR00609">
    <property type="entry name" value="recB"/>
    <property type="match status" value="1"/>
</dbReference>
<keyword evidence="20" id="KW-1185">Reference proteome</keyword>
<feature type="region of interest" description="Nuclease activity, interacts with RecD and RecA" evidence="15">
    <location>
        <begin position="900"/>
        <end position="1194"/>
    </location>
</feature>
<dbReference type="EC" id="3.1.11.5" evidence="15"/>
<keyword evidence="9 15" id="KW-0460">Magnesium</keyword>
<sequence length="1194" mass="137938">MVSSTTINETTELNLLTLPLTGRSLIEASAGTGKTYSLALIYLRLLLGIGENSYPKALSVEEILVVTFTKAATEELRFRISQNIHQLRKACIQGYHDDPNYQSLLDLIKDKSAAAKRLYYAEQNMDQAAIFTIHSFCQRLLTTYAFEAGSLFNKTLLKDEKHLILQQVQNFWREYFVPLSKDLAQIVWQNWADPQALLDDIYPYLYRELPENVHLSSFPMIDVISHFHRDNIVLIESLKQQWSTYVNDIQLVINQSGVNKRSYSKSNLKRWVDNINQWSQTETIDYSLPISDLKKFSQTELLHKTDDGKEPPLHPFFDQVDQIVAHSFSLKEAILFDVVNIINQYTQQEKNRLAQMGFDDLLNDLKQALFSKNGDFLVKQVISQFPVAMIDEFQDTDPIQYKIFDRIYHDSKTSLLLFIGDPKQAIYSFRGADIFTYIKAKLSVDHRFTMTTNWRSIPEMVKAVNEIFSLKKNPFIFEQIPFVTMKSAEENQNKGFYIHNEKVEALRCYLLPESVSSANDYLEFAAQTCAEQIAQWLITESYIYNKQGESHNISSADIAILVRTGREAEIMRQSLTKRNIKSVYVSNHRSVFESIEAKEVLRILQAVIVPTDEMALRSALATRLIGATMAEIDHLSIDQQALENLVDEFNEYQVIWYRYGVLVMLRRLMNRRSLAENWLAMAEGERIITNFMHLSELLQEISQELDTPHALIRWLIKQINEPNSNATNHEQRLESDKNLINIITIHKSKGLEYPIVFLPFIGHYRESNSSVYHDEKTYSTYYAHDKTSSIKKIIEQERLAEDLRLLYVALTRSIYHCSFVLAGLKKGRSKDLSISKSAIGHLLLMETDNDYDSFQQRLLQLSTLPVVNVELPIPITSLNIENELLDTLTANIFKRKLNSTWRVTSYSGLQQPTTSPQNRVNDFINNINPAFDSEVLSENDISLNNNLDDQQPDPVSLSSSQYDIHHFPKGAIVGTLLHECFENIDFMQPDFSTIISQLINKLNLTLDWQQSLVEWVTAVCSAPLQKGLSLSQISMQRRLNELQFFLPIRNLITAEKVDKICKKFDAISQQCPTLDFQTVQGMLKGYIDMVFEWKGKYYIVDYKSNYLGATANDYTQMAMNQAMCEHRYDLQYQLYTLALHRYLKTRISDYRYEKHFGGVYYLFIRGMSDNNSQNGIFYTKPSVELIENLDLLLG</sequence>
<evidence type="ECO:0000256" key="7">
    <source>
        <dbReference type="ARBA" id="ARBA00022839"/>
    </source>
</evidence>
<evidence type="ECO:0000256" key="8">
    <source>
        <dbReference type="ARBA" id="ARBA00022840"/>
    </source>
</evidence>
<dbReference type="AlphaFoldDB" id="A0A0A7RZ75"/>
<dbReference type="GO" id="GO:0043138">
    <property type="term" value="F:3'-5' DNA helicase activity"/>
    <property type="evidence" value="ECO:0007669"/>
    <property type="project" value="UniProtKB-UniRule"/>
</dbReference>